<gene>
    <name evidence="1" type="ORF">BN2156_02396</name>
</gene>
<name>A0A0H5S382_9MYCO</name>
<keyword evidence="2" id="KW-1185">Reference proteome</keyword>
<accession>A0A0H5S382</accession>
<protein>
    <submittedName>
        <fullName evidence="1">Uncharacterized protein</fullName>
    </submittedName>
</protein>
<sequence length="179" mass="20070">MLRLLHAMRDREAVNLARTGEFGVAVGEVCEELIRRTQVIADQYPNDEAMTLRLINEMPAVADALAALVNTAHALSEARREGADAVHARREPLLKFVQRVESEGFEVANDWTLTDTRAWLPPDAAEPDLLVQREAETIARAERATAYHERLTRMAAAFGHTHDEYTQRVRNLISTVLDG</sequence>
<dbReference type="AlphaFoldDB" id="A0A0H5S382"/>
<dbReference type="Proteomes" id="UP000199147">
    <property type="component" value="Unassembled WGS sequence"/>
</dbReference>
<dbReference type="EMBL" id="CWKH01000001">
    <property type="protein sequence ID" value="CRZ15534.1"/>
    <property type="molecule type" value="Genomic_DNA"/>
</dbReference>
<reference evidence="2" key="1">
    <citation type="submission" date="2015-07" db="EMBL/GenBank/DDBJ databases">
        <authorList>
            <person name="Urmite Genomes"/>
        </authorList>
    </citation>
    <scope>NUCLEOTIDE SEQUENCE [LARGE SCALE GENOMIC DNA]</scope>
    <source>
        <strain evidence="2">type strain: ATCC 49404</strain>
    </source>
</reference>
<organism evidence="1 2">
    <name type="scientific">Mycolicibacterium neworleansense</name>
    <dbReference type="NCBI Taxonomy" id="146018"/>
    <lineage>
        <taxon>Bacteria</taxon>
        <taxon>Bacillati</taxon>
        <taxon>Actinomycetota</taxon>
        <taxon>Actinomycetes</taxon>
        <taxon>Mycobacteriales</taxon>
        <taxon>Mycobacteriaceae</taxon>
        <taxon>Mycolicibacterium</taxon>
    </lineage>
</organism>
<evidence type="ECO:0000313" key="1">
    <source>
        <dbReference type="EMBL" id="CRZ15534.1"/>
    </source>
</evidence>
<evidence type="ECO:0000313" key="2">
    <source>
        <dbReference type="Proteomes" id="UP000199147"/>
    </source>
</evidence>
<proteinExistence type="predicted"/>